<sequence length="94" mass="11165">MKWNRRENALKKRRTGRGGRILILRKRRKSSMLKAHPSDSYVEESKKISVIIVVEDITKPQDRKIWNTVEKERESSQGKIEREIGREQDANLMF</sequence>
<protein>
    <submittedName>
        <fullName evidence="1">Uncharacterized protein</fullName>
    </submittedName>
</protein>
<evidence type="ECO:0000313" key="1">
    <source>
        <dbReference type="EMBL" id="GBB89323.1"/>
    </source>
</evidence>
<dbReference type="Proteomes" id="UP000247702">
    <property type="component" value="Unassembled WGS sequence"/>
</dbReference>
<evidence type="ECO:0000313" key="2">
    <source>
        <dbReference type="Proteomes" id="UP000247702"/>
    </source>
</evidence>
<proteinExistence type="predicted"/>
<comment type="caution">
    <text evidence="1">The sequence shown here is derived from an EMBL/GenBank/DDBJ whole genome shotgun (WGS) entry which is preliminary data.</text>
</comment>
<accession>A0A2Z6QGL3</accession>
<dbReference type="AlphaFoldDB" id="A0A2Z6QGL3"/>
<gene>
    <name evidence="1" type="ORF">RclHR1_00160039</name>
</gene>
<dbReference type="EMBL" id="BEXD01000668">
    <property type="protein sequence ID" value="GBB89323.1"/>
    <property type="molecule type" value="Genomic_DNA"/>
</dbReference>
<name>A0A2Z6QGL3_9GLOM</name>
<reference evidence="1 2" key="1">
    <citation type="submission" date="2017-11" db="EMBL/GenBank/DDBJ databases">
        <title>The genome of Rhizophagus clarus HR1 reveals common genetic basis of auxotrophy among arbuscular mycorrhizal fungi.</title>
        <authorList>
            <person name="Kobayashi Y."/>
        </authorList>
    </citation>
    <scope>NUCLEOTIDE SEQUENCE [LARGE SCALE GENOMIC DNA]</scope>
    <source>
        <strain evidence="1 2">HR1</strain>
    </source>
</reference>
<organism evidence="1 2">
    <name type="scientific">Rhizophagus clarus</name>
    <dbReference type="NCBI Taxonomy" id="94130"/>
    <lineage>
        <taxon>Eukaryota</taxon>
        <taxon>Fungi</taxon>
        <taxon>Fungi incertae sedis</taxon>
        <taxon>Mucoromycota</taxon>
        <taxon>Glomeromycotina</taxon>
        <taxon>Glomeromycetes</taxon>
        <taxon>Glomerales</taxon>
        <taxon>Glomeraceae</taxon>
        <taxon>Rhizophagus</taxon>
    </lineage>
</organism>
<keyword evidence="2" id="KW-1185">Reference proteome</keyword>